<dbReference type="EMBL" id="FNDQ01000010">
    <property type="protein sequence ID" value="SDH68014.1"/>
    <property type="molecule type" value="Genomic_DNA"/>
</dbReference>
<proteinExistence type="predicted"/>
<dbReference type="RefSeq" id="WP_090408204.1">
    <property type="nucleotide sequence ID" value="NZ_FNDQ01000010.1"/>
</dbReference>
<dbReference type="AlphaFoldDB" id="A0A1G8EDR4"/>
<dbReference type="STRING" id="702745.SAMN05421818_11061"/>
<protein>
    <submittedName>
        <fullName evidence="1">Uncharacterized protein</fullName>
    </submittedName>
</protein>
<accession>A0A1G8EDR4</accession>
<evidence type="ECO:0000313" key="1">
    <source>
        <dbReference type="EMBL" id="SDH68014.1"/>
    </source>
</evidence>
<dbReference type="Proteomes" id="UP000243588">
    <property type="component" value="Unassembled WGS sequence"/>
</dbReference>
<name>A0A1G8EDR4_9FLAO</name>
<organism evidence="1 2">
    <name type="scientific">Myroides phaeus</name>
    <dbReference type="NCBI Taxonomy" id="702745"/>
    <lineage>
        <taxon>Bacteria</taxon>
        <taxon>Pseudomonadati</taxon>
        <taxon>Bacteroidota</taxon>
        <taxon>Flavobacteriia</taxon>
        <taxon>Flavobacteriales</taxon>
        <taxon>Flavobacteriaceae</taxon>
        <taxon>Myroides</taxon>
    </lineage>
</organism>
<reference evidence="2" key="1">
    <citation type="submission" date="2016-10" db="EMBL/GenBank/DDBJ databases">
        <authorList>
            <person name="Varghese N."/>
            <person name="Submissions S."/>
        </authorList>
    </citation>
    <scope>NUCLEOTIDE SEQUENCE [LARGE SCALE GENOMIC DNA]</scope>
    <source>
        <strain evidence="2">DSM 23313</strain>
    </source>
</reference>
<gene>
    <name evidence="1" type="ORF">SAMN05421818_11061</name>
</gene>
<evidence type="ECO:0000313" key="2">
    <source>
        <dbReference type="Proteomes" id="UP000243588"/>
    </source>
</evidence>
<sequence length="112" mass="12668">MSNTALNQKRTKTIVESKYFATKQAFESCCYVVQKRVENGTISVGGIDLAAFLKKIKALHSTLEFSDSKSPKAILVDRMTFYTALDAPHNPDVQAIVFLYENEDKTYYIAFE</sequence>
<keyword evidence="2" id="KW-1185">Reference proteome</keyword>